<name>A0AB34KRV2_9PEZI</name>
<protein>
    <recommendedName>
        <fullName evidence="13">Uridine/cytidine kinase</fullName>
    </recommendedName>
</protein>
<dbReference type="InterPro" id="IPR027417">
    <property type="entry name" value="P-loop_NTPase"/>
</dbReference>
<keyword evidence="12" id="KW-1185">Reference proteome</keyword>
<evidence type="ECO:0000256" key="4">
    <source>
        <dbReference type="ARBA" id="ARBA00022679"/>
    </source>
</evidence>
<organism evidence="11 12">
    <name type="scientific">Cladosporium halotolerans</name>
    <dbReference type="NCBI Taxonomy" id="1052096"/>
    <lineage>
        <taxon>Eukaryota</taxon>
        <taxon>Fungi</taxon>
        <taxon>Dikarya</taxon>
        <taxon>Ascomycota</taxon>
        <taxon>Pezizomycotina</taxon>
        <taxon>Dothideomycetes</taxon>
        <taxon>Dothideomycetidae</taxon>
        <taxon>Cladosporiales</taxon>
        <taxon>Cladosporiaceae</taxon>
        <taxon>Cladosporium</taxon>
    </lineage>
</organism>
<dbReference type="SUPFAM" id="SSF52540">
    <property type="entry name" value="P-loop containing nucleoside triphosphate hydrolases"/>
    <property type="match status" value="1"/>
</dbReference>
<keyword evidence="4" id="KW-0808">Transferase</keyword>
<evidence type="ECO:0000256" key="2">
    <source>
        <dbReference type="ARBA" id="ARBA00004496"/>
    </source>
</evidence>
<feature type="region of interest" description="Disordered" evidence="10">
    <location>
        <begin position="129"/>
        <end position="149"/>
    </location>
</feature>
<dbReference type="GO" id="GO:0005524">
    <property type="term" value="F:ATP binding"/>
    <property type="evidence" value="ECO:0007669"/>
    <property type="project" value="UniProtKB-KW"/>
</dbReference>
<comment type="caution">
    <text evidence="11">The sequence shown here is derived from an EMBL/GenBank/DDBJ whole genome shotgun (WGS) entry which is preliminary data.</text>
</comment>
<evidence type="ECO:0008006" key="13">
    <source>
        <dbReference type="Google" id="ProtNLM"/>
    </source>
</evidence>
<comment type="subcellular location">
    <subcellularLocation>
        <location evidence="2">Cytoplasm</location>
    </subcellularLocation>
    <subcellularLocation>
        <location evidence="1">Nucleus</location>
    </subcellularLocation>
</comment>
<dbReference type="Proteomes" id="UP000803884">
    <property type="component" value="Unassembled WGS sequence"/>
</dbReference>
<dbReference type="RefSeq" id="XP_069229431.1">
    <property type="nucleotide sequence ID" value="XM_069374035.1"/>
</dbReference>
<comment type="similarity">
    <text evidence="9">Belongs to the GLYK kinase family.</text>
</comment>
<evidence type="ECO:0000313" key="12">
    <source>
        <dbReference type="Proteomes" id="UP000803884"/>
    </source>
</evidence>
<feature type="compositionally biased region" description="Basic and acidic residues" evidence="10">
    <location>
        <begin position="139"/>
        <end position="149"/>
    </location>
</feature>
<dbReference type="Gene3D" id="3.40.50.300">
    <property type="entry name" value="P-loop containing nucleotide triphosphate hydrolases"/>
    <property type="match status" value="1"/>
</dbReference>
<keyword evidence="3" id="KW-0963">Cytoplasm</keyword>
<evidence type="ECO:0000256" key="10">
    <source>
        <dbReference type="SAM" id="MobiDB-lite"/>
    </source>
</evidence>
<evidence type="ECO:0000256" key="7">
    <source>
        <dbReference type="ARBA" id="ARBA00022840"/>
    </source>
</evidence>
<dbReference type="GeneID" id="96006873"/>
<keyword evidence="8" id="KW-0539">Nucleus</keyword>
<evidence type="ECO:0000256" key="5">
    <source>
        <dbReference type="ARBA" id="ARBA00022741"/>
    </source>
</evidence>
<sequence length="309" mass="34799">MAQIIDDKSEHCVPFIIDRITKHRELYASKGQQAPPFFVGLNGVQGAGKTTLVTTLSQTLSSAPHNLPTLVFSIDDLYLPHTQQEALAASQPANPLVQHRGQPSTHEVKLGTDLFSSIASRKPNVRVPSYDKSAFNGAGDRRPEGEWETCNRDGEKPVEVVIFEGWCVGFRALSDGEVEAKWKAAVEEFKAKGENYEGRLGRLQLKSVLFVNERLREYDEMTSQLGAFVHIDAEDTQYVYDWRQQQEAAMRASKGTGMSVEQVNNFVNGYYPAYEIYTEVLRKGIYPEQGRQLRLVVGKDRRVKNVFKL</sequence>
<accession>A0AB34KRV2</accession>
<evidence type="ECO:0000256" key="9">
    <source>
        <dbReference type="ARBA" id="ARBA00061312"/>
    </source>
</evidence>
<dbReference type="GO" id="GO:0005737">
    <property type="term" value="C:cytoplasm"/>
    <property type="evidence" value="ECO:0007669"/>
    <property type="project" value="UniProtKB-SubCell"/>
</dbReference>
<proteinExistence type="inferred from homology"/>
<dbReference type="FunFam" id="3.40.50.300:FF:001691">
    <property type="entry name" value="Probable ATP-dependent kinase TDA10"/>
    <property type="match status" value="1"/>
</dbReference>
<dbReference type="PANTHER" id="PTHR10285">
    <property type="entry name" value="URIDINE KINASE"/>
    <property type="match status" value="1"/>
</dbReference>
<evidence type="ECO:0000256" key="6">
    <source>
        <dbReference type="ARBA" id="ARBA00022777"/>
    </source>
</evidence>
<gene>
    <name evidence="11" type="ORF">WHR41_05430</name>
</gene>
<evidence type="ECO:0000256" key="8">
    <source>
        <dbReference type="ARBA" id="ARBA00023242"/>
    </source>
</evidence>
<dbReference type="GO" id="GO:0005634">
    <property type="term" value="C:nucleus"/>
    <property type="evidence" value="ECO:0007669"/>
    <property type="project" value="UniProtKB-SubCell"/>
</dbReference>
<keyword evidence="6" id="KW-0418">Kinase</keyword>
<evidence type="ECO:0000256" key="1">
    <source>
        <dbReference type="ARBA" id="ARBA00004123"/>
    </source>
</evidence>
<dbReference type="AlphaFoldDB" id="A0AB34KRV2"/>
<keyword evidence="7" id="KW-0067">ATP-binding</keyword>
<dbReference type="EMBL" id="JAAQHG020000015">
    <property type="protein sequence ID" value="KAL1586326.1"/>
    <property type="molecule type" value="Genomic_DNA"/>
</dbReference>
<evidence type="ECO:0000313" key="11">
    <source>
        <dbReference type="EMBL" id="KAL1586326.1"/>
    </source>
</evidence>
<evidence type="ECO:0000256" key="3">
    <source>
        <dbReference type="ARBA" id="ARBA00022490"/>
    </source>
</evidence>
<reference evidence="11 12" key="1">
    <citation type="journal article" date="2020" name="Microbiol. Resour. Announc.">
        <title>Draft Genome Sequence of a Cladosporium Species Isolated from the Mesophotic Ascidian Didemnum maculosum.</title>
        <authorList>
            <person name="Gioti A."/>
            <person name="Siaperas R."/>
            <person name="Nikolaivits E."/>
            <person name="Le Goff G."/>
            <person name="Ouazzani J."/>
            <person name="Kotoulas G."/>
            <person name="Topakas E."/>
        </authorList>
    </citation>
    <scope>NUCLEOTIDE SEQUENCE [LARGE SCALE GENOMIC DNA]</scope>
    <source>
        <strain evidence="11 12">TM138-S3</strain>
    </source>
</reference>
<dbReference type="GO" id="GO:0016301">
    <property type="term" value="F:kinase activity"/>
    <property type="evidence" value="ECO:0007669"/>
    <property type="project" value="UniProtKB-KW"/>
</dbReference>
<keyword evidence="5" id="KW-0547">Nucleotide-binding</keyword>